<dbReference type="PANTHER" id="PTHR22427">
    <property type="entry name" value="GH15728P"/>
    <property type="match status" value="1"/>
</dbReference>
<dbReference type="Pfam" id="PF26017">
    <property type="entry name" value="BACK_BTBD8"/>
    <property type="match status" value="1"/>
</dbReference>
<evidence type="ECO:0000313" key="3">
    <source>
        <dbReference type="Proteomes" id="UP001186944"/>
    </source>
</evidence>
<feature type="domain" description="BTB" evidence="1">
    <location>
        <begin position="58"/>
        <end position="125"/>
    </location>
</feature>
<protein>
    <recommendedName>
        <fullName evidence="1">BTB domain-containing protein</fullName>
    </recommendedName>
</protein>
<evidence type="ECO:0000259" key="1">
    <source>
        <dbReference type="PROSITE" id="PS50097"/>
    </source>
</evidence>
<dbReference type="AlphaFoldDB" id="A0AA88XKY7"/>
<dbReference type="Pfam" id="PF00651">
    <property type="entry name" value="BTB"/>
    <property type="match status" value="1"/>
</dbReference>
<sequence>MRNGITVENNTEDSGESSGADVALPDLIKMTYDITVPYDTCCKFGEDLLRGFLQDLDYDCVIEVSGVHFKAHKCILSARSCYFEAMLSGSWRESETEEIRLEGITPAAMEQTLLYLYGGVTGVNPECSIGELMMVSDMYGLEDLKDVVYFHVKKTYCHFFHKPCSECESRVPEALTYAVMFNMEELRDRCIKWINGHKLKIWHTKSFANLPADVMDLCLKSAMTEMSISNVLETMLDCQKMLRTIPRLKWCEPTLHCITTLMEKAVEYTSKHFRELLGSQKFHEIDKSLAHKMGLLEELLDTVIDSLPVDGACQVFTKLTHQLAVSQEPTEYTLWSDVS</sequence>
<reference evidence="2" key="1">
    <citation type="submission" date="2019-08" db="EMBL/GenBank/DDBJ databases">
        <title>The improved chromosome-level genome for the pearl oyster Pinctada fucata martensii using PacBio sequencing and Hi-C.</title>
        <authorList>
            <person name="Zheng Z."/>
        </authorList>
    </citation>
    <scope>NUCLEOTIDE SEQUENCE</scope>
    <source>
        <strain evidence="2">ZZ-2019</strain>
        <tissue evidence="2">Adductor muscle</tissue>
    </source>
</reference>
<organism evidence="2 3">
    <name type="scientific">Pinctada imbricata</name>
    <name type="common">Atlantic pearl-oyster</name>
    <name type="synonym">Pinctada martensii</name>
    <dbReference type="NCBI Taxonomy" id="66713"/>
    <lineage>
        <taxon>Eukaryota</taxon>
        <taxon>Metazoa</taxon>
        <taxon>Spiralia</taxon>
        <taxon>Lophotrochozoa</taxon>
        <taxon>Mollusca</taxon>
        <taxon>Bivalvia</taxon>
        <taxon>Autobranchia</taxon>
        <taxon>Pteriomorphia</taxon>
        <taxon>Pterioida</taxon>
        <taxon>Pterioidea</taxon>
        <taxon>Pteriidae</taxon>
        <taxon>Pinctada</taxon>
    </lineage>
</organism>
<dbReference type="PANTHER" id="PTHR22427:SF7">
    <property type="entry name" value="GH15728P"/>
    <property type="match status" value="1"/>
</dbReference>
<name>A0AA88XKY7_PINIB</name>
<dbReference type="InterPro" id="IPR043225">
    <property type="entry name" value="BACK_BTBD8"/>
</dbReference>
<dbReference type="Proteomes" id="UP001186944">
    <property type="component" value="Unassembled WGS sequence"/>
</dbReference>
<dbReference type="InterPro" id="IPR000210">
    <property type="entry name" value="BTB/POZ_dom"/>
</dbReference>
<dbReference type="CDD" id="cd18286">
    <property type="entry name" value="BTB2_POZ_BTBD8"/>
    <property type="match status" value="1"/>
</dbReference>
<dbReference type="InterPro" id="IPR011333">
    <property type="entry name" value="SKP1/BTB/POZ_sf"/>
</dbReference>
<dbReference type="SUPFAM" id="SSF54695">
    <property type="entry name" value="POZ domain"/>
    <property type="match status" value="1"/>
</dbReference>
<evidence type="ECO:0000313" key="2">
    <source>
        <dbReference type="EMBL" id="KAK3087340.1"/>
    </source>
</evidence>
<comment type="caution">
    <text evidence="2">The sequence shown here is derived from an EMBL/GenBank/DDBJ whole genome shotgun (WGS) entry which is preliminary data.</text>
</comment>
<dbReference type="Gene3D" id="3.30.710.10">
    <property type="entry name" value="Potassium Channel Kv1.1, Chain A"/>
    <property type="match status" value="1"/>
</dbReference>
<dbReference type="EMBL" id="VSWD01000011">
    <property type="protein sequence ID" value="KAK3087340.1"/>
    <property type="molecule type" value="Genomic_DNA"/>
</dbReference>
<dbReference type="PROSITE" id="PS50097">
    <property type="entry name" value="BTB"/>
    <property type="match status" value="1"/>
</dbReference>
<accession>A0AA88XKY7</accession>
<gene>
    <name evidence="2" type="ORF">FSP39_004823</name>
</gene>
<keyword evidence="3" id="KW-1185">Reference proteome</keyword>
<proteinExistence type="predicted"/>
<dbReference type="SMART" id="SM00225">
    <property type="entry name" value="BTB"/>
    <property type="match status" value="1"/>
</dbReference>